<dbReference type="InterPro" id="IPR052702">
    <property type="entry name" value="MscS-like_channel"/>
</dbReference>
<gene>
    <name evidence="13" type="primary">mscK_1</name>
    <name evidence="13" type="ORF">HG66A1_07180</name>
</gene>
<evidence type="ECO:0000256" key="2">
    <source>
        <dbReference type="ARBA" id="ARBA00008017"/>
    </source>
</evidence>
<feature type="transmembrane region" description="Helical" evidence="8">
    <location>
        <begin position="449"/>
        <end position="467"/>
    </location>
</feature>
<keyword evidence="9" id="KW-0732">Signal</keyword>
<feature type="domain" description="Mechanosensitive ion channel transmembrane helices 2/3" evidence="12">
    <location>
        <begin position="621"/>
        <end position="662"/>
    </location>
</feature>
<feature type="transmembrane region" description="Helical" evidence="8">
    <location>
        <begin position="412"/>
        <end position="429"/>
    </location>
</feature>
<evidence type="ECO:0000256" key="3">
    <source>
        <dbReference type="ARBA" id="ARBA00022475"/>
    </source>
</evidence>
<feature type="transmembrane region" description="Helical" evidence="8">
    <location>
        <begin position="580"/>
        <end position="601"/>
    </location>
</feature>
<keyword evidence="5 8" id="KW-1133">Transmembrane helix</keyword>
<evidence type="ECO:0000313" key="14">
    <source>
        <dbReference type="Proteomes" id="UP000320421"/>
    </source>
</evidence>
<feature type="transmembrane region" description="Helical" evidence="8">
    <location>
        <begin position="487"/>
        <end position="513"/>
    </location>
</feature>
<dbReference type="SUPFAM" id="SSF50182">
    <property type="entry name" value="Sm-like ribonucleoproteins"/>
    <property type="match status" value="1"/>
</dbReference>
<evidence type="ECO:0000256" key="7">
    <source>
        <dbReference type="SAM" id="Coils"/>
    </source>
</evidence>
<dbReference type="AlphaFoldDB" id="A0A517PHW1"/>
<feature type="chain" id="PRO_5021898046" evidence="9">
    <location>
        <begin position="41"/>
        <end position="858"/>
    </location>
</feature>
<feature type="signal peptide" evidence="9">
    <location>
        <begin position="1"/>
        <end position="40"/>
    </location>
</feature>
<dbReference type="Gene3D" id="1.10.287.1260">
    <property type="match status" value="1"/>
</dbReference>
<evidence type="ECO:0000313" key="13">
    <source>
        <dbReference type="EMBL" id="QDT18955.1"/>
    </source>
</evidence>
<feature type="transmembrane region" description="Helical" evidence="8">
    <location>
        <begin position="383"/>
        <end position="400"/>
    </location>
</feature>
<dbReference type="Pfam" id="PF21082">
    <property type="entry name" value="MS_channel_3rd"/>
    <property type="match status" value="1"/>
</dbReference>
<dbReference type="InterPro" id="IPR049142">
    <property type="entry name" value="MS_channel_1st"/>
</dbReference>
<evidence type="ECO:0000256" key="5">
    <source>
        <dbReference type="ARBA" id="ARBA00022989"/>
    </source>
</evidence>
<dbReference type="InterPro" id="IPR010920">
    <property type="entry name" value="LSM_dom_sf"/>
</dbReference>
<feature type="transmembrane region" description="Helical" evidence="8">
    <location>
        <begin position="622"/>
        <end position="641"/>
    </location>
</feature>
<feature type="transmembrane region" description="Helical" evidence="8">
    <location>
        <begin position="293"/>
        <end position="310"/>
    </location>
</feature>
<dbReference type="PANTHER" id="PTHR30347">
    <property type="entry name" value="POTASSIUM CHANNEL RELATED"/>
    <property type="match status" value="1"/>
</dbReference>
<dbReference type="InterPro" id="IPR049278">
    <property type="entry name" value="MS_channel_C"/>
</dbReference>
<feature type="transmembrane region" description="Helical" evidence="8">
    <location>
        <begin position="647"/>
        <end position="669"/>
    </location>
</feature>
<name>A0A517PHW1_9PLAN</name>
<keyword evidence="7" id="KW-0175">Coiled coil</keyword>
<evidence type="ECO:0000259" key="12">
    <source>
        <dbReference type="Pfam" id="PF21088"/>
    </source>
</evidence>
<dbReference type="Pfam" id="PF00924">
    <property type="entry name" value="MS_channel_2nd"/>
    <property type="match status" value="1"/>
</dbReference>
<evidence type="ECO:0000259" key="11">
    <source>
        <dbReference type="Pfam" id="PF21082"/>
    </source>
</evidence>
<evidence type="ECO:0000256" key="1">
    <source>
        <dbReference type="ARBA" id="ARBA00004651"/>
    </source>
</evidence>
<feature type="domain" description="Mechanosensitive ion channel MscS" evidence="10">
    <location>
        <begin position="663"/>
        <end position="729"/>
    </location>
</feature>
<proteinExistence type="inferred from homology"/>
<organism evidence="13 14">
    <name type="scientific">Gimesia chilikensis</name>
    <dbReference type="NCBI Taxonomy" id="2605989"/>
    <lineage>
        <taxon>Bacteria</taxon>
        <taxon>Pseudomonadati</taxon>
        <taxon>Planctomycetota</taxon>
        <taxon>Planctomycetia</taxon>
        <taxon>Planctomycetales</taxon>
        <taxon>Planctomycetaceae</taxon>
        <taxon>Gimesia</taxon>
    </lineage>
</organism>
<feature type="transmembrane region" description="Helical" evidence="8">
    <location>
        <begin position="533"/>
        <end position="554"/>
    </location>
</feature>
<dbReference type="Proteomes" id="UP000320421">
    <property type="component" value="Chromosome"/>
</dbReference>
<dbReference type="Gene3D" id="3.30.70.100">
    <property type="match status" value="1"/>
</dbReference>
<feature type="transmembrane region" description="Helical" evidence="8">
    <location>
        <begin position="359"/>
        <end position="376"/>
    </location>
</feature>
<dbReference type="GO" id="GO:0005886">
    <property type="term" value="C:plasma membrane"/>
    <property type="evidence" value="ECO:0007669"/>
    <property type="project" value="UniProtKB-SubCell"/>
</dbReference>
<keyword evidence="6 8" id="KW-0472">Membrane</keyword>
<reference evidence="13 14" key="1">
    <citation type="submission" date="2019-02" db="EMBL/GenBank/DDBJ databases">
        <title>Deep-cultivation of Planctomycetes and their phenomic and genomic characterization uncovers novel biology.</title>
        <authorList>
            <person name="Wiegand S."/>
            <person name="Jogler M."/>
            <person name="Boedeker C."/>
            <person name="Pinto D."/>
            <person name="Vollmers J."/>
            <person name="Rivas-Marin E."/>
            <person name="Kohn T."/>
            <person name="Peeters S.H."/>
            <person name="Heuer A."/>
            <person name="Rast P."/>
            <person name="Oberbeckmann S."/>
            <person name="Bunk B."/>
            <person name="Jeske O."/>
            <person name="Meyerdierks A."/>
            <person name="Storesund J.E."/>
            <person name="Kallscheuer N."/>
            <person name="Luecker S."/>
            <person name="Lage O.M."/>
            <person name="Pohl T."/>
            <person name="Merkel B.J."/>
            <person name="Hornburger P."/>
            <person name="Mueller R.-W."/>
            <person name="Bruemmer F."/>
            <person name="Labrenz M."/>
            <person name="Spormann A.M."/>
            <person name="Op den Camp H."/>
            <person name="Overmann J."/>
            <person name="Amann R."/>
            <person name="Jetten M.S.M."/>
            <person name="Mascher T."/>
            <person name="Medema M.H."/>
            <person name="Devos D.P."/>
            <person name="Kaster A.-K."/>
            <person name="Ovreas L."/>
            <person name="Rohde M."/>
            <person name="Galperin M.Y."/>
            <person name="Jogler C."/>
        </authorList>
    </citation>
    <scope>NUCLEOTIDE SEQUENCE [LARGE SCALE GENOMIC DNA]</scope>
    <source>
        <strain evidence="13 14">HG66A1</strain>
    </source>
</reference>
<evidence type="ECO:0000256" key="4">
    <source>
        <dbReference type="ARBA" id="ARBA00022692"/>
    </source>
</evidence>
<feature type="domain" description="Mechanosensitive ion channel MscS C-terminal" evidence="11">
    <location>
        <begin position="737"/>
        <end position="824"/>
    </location>
</feature>
<evidence type="ECO:0000256" key="9">
    <source>
        <dbReference type="SAM" id="SignalP"/>
    </source>
</evidence>
<dbReference type="InterPro" id="IPR011014">
    <property type="entry name" value="MscS_channel_TM-2"/>
</dbReference>
<dbReference type="InterPro" id="IPR006685">
    <property type="entry name" value="MscS_channel_2nd"/>
</dbReference>
<dbReference type="InterPro" id="IPR011066">
    <property type="entry name" value="MscS_channel_C_sf"/>
</dbReference>
<dbReference type="GO" id="GO:0008381">
    <property type="term" value="F:mechanosensitive monoatomic ion channel activity"/>
    <property type="evidence" value="ECO:0007669"/>
    <property type="project" value="UniProtKB-ARBA"/>
</dbReference>
<evidence type="ECO:0000256" key="6">
    <source>
        <dbReference type="ARBA" id="ARBA00023136"/>
    </source>
</evidence>
<dbReference type="SUPFAM" id="SSF82689">
    <property type="entry name" value="Mechanosensitive channel protein MscS (YggB), C-terminal domain"/>
    <property type="match status" value="1"/>
</dbReference>
<dbReference type="Gene3D" id="2.30.30.60">
    <property type="match status" value="1"/>
</dbReference>
<dbReference type="InterPro" id="IPR023408">
    <property type="entry name" value="MscS_beta-dom_sf"/>
</dbReference>
<comment type="similarity">
    <text evidence="2">Belongs to the MscS (TC 1.A.23) family.</text>
</comment>
<dbReference type="PANTHER" id="PTHR30347:SF1">
    <property type="entry name" value="MECHANOSENSITIVE CHANNEL MSCK"/>
    <property type="match status" value="1"/>
</dbReference>
<protein>
    <submittedName>
        <fullName evidence="13">Mechanosensitive channel MscK</fullName>
    </submittedName>
</protein>
<keyword evidence="3" id="KW-1003">Cell membrane</keyword>
<dbReference type="RefSeq" id="WP_197996966.1">
    <property type="nucleotide sequence ID" value="NZ_CP036266.1"/>
</dbReference>
<accession>A0A517PHW1</accession>
<feature type="coiled-coil region" evidence="7">
    <location>
        <begin position="134"/>
        <end position="172"/>
    </location>
</feature>
<dbReference type="Pfam" id="PF21088">
    <property type="entry name" value="MS_channel_1st"/>
    <property type="match status" value="1"/>
</dbReference>
<evidence type="ECO:0000259" key="10">
    <source>
        <dbReference type="Pfam" id="PF00924"/>
    </source>
</evidence>
<comment type="subcellular location">
    <subcellularLocation>
        <location evidence="1">Cell membrane</location>
        <topology evidence="1">Multi-pass membrane protein</topology>
    </subcellularLocation>
</comment>
<dbReference type="EMBL" id="CP036266">
    <property type="protein sequence ID" value="QDT18955.1"/>
    <property type="molecule type" value="Genomic_DNA"/>
</dbReference>
<evidence type="ECO:0000256" key="8">
    <source>
        <dbReference type="SAM" id="Phobius"/>
    </source>
</evidence>
<sequence precursor="true">MSKIAKQYTDFILSCPGLSRALKFLLTGFALLFPAPLAWAQEPTSATQENLTTPAAPLANPQQAAPINQPIPLDQVSNRAETIGIELDLLLPRENSRKLLEQISSETDRTLKEIKTYLAKTPNTLVGQPNIRVLQRFQSKLNEMLKDLQSLAEDLEDQLEDLSDSLSQVDRISAVWQATDDLAKTQEGAEVTTITRIKAVRAEIAEARSVIVKRRNDVLALRDKLVNPSVALSEGADKLQSEVDARVEGIFQADHPPLWSPLVRESIRKEWRTLGPQQLLQRFNENRQDTRTLGFQVILFVALGLSLRWLRNRTRARIVDAQHRRQAHAQLVFEHPWAMSVLITATLTIPLHVTSPRTTGLIAAAIMAIAAIRIILRFIPSAMAPLVWGFAILFTIDRGRDLLDTTPTLERLVFLGELVGGLSLLVWLLRPSQIARLPEDWRNHPFVRLIHIAMRAGAGLVMLAILADLAGWSDLAVLLGGIALRSGYLGLLVFVLLKVFYGLVTFAIVIRPLRFIRAISNHREFVDHTLERILSVLAVCLWAAVVCGQVGLLAPLTDLFKLILNASITTGALSVSVADVLVFVLTIWFSFLLARFVQVILQEDVFTRVRMARGLPNAISNLARYTVIFIGFMFGLSAAGVEITKLAVIAGGLGVGIGFGLQNVVNNFVSGLILLFERPIDVGDTIDLTDTSGIMKRIGIRASIIRTFDGAEVIVPNGMLISDRVINWTLSDRRRRITMSVGVEYGTPAQRVIDLLVEVAQANPKVLSDPAPHAFFDNFGDSSLDFKLRAWINVSDGSFSNTHLAMRSELAVAIQQALEDAKIGVPFPQRDLHLINVPSNLVLEPDEAKPKSDPETEQ</sequence>
<keyword evidence="14" id="KW-1185">Reference proteome</keyword>
<dbReference type="SUPFAM" id="SSF82861">
    <property type="entry name" value="Mechanosensitive channel protein MscS (YggB), transmembrane region"/>
    <property type="match status" value="1"/>
</dbReference>
<keyword evidence="4 8" id="KW-0812">Transmembrane</keyword>
<feature type="transmembrane region" description="Helical" evidence="8">
    <location>
        <begin position="331"/>
        <end position="353"/>
    </location>
</feature>